<evidence type="ECO:0000313" key="7">
    <source>
        <dbReference type="EMBL" id="MPR32339.1"/>
    </source>
</evidence>
<proteinExistence type="inferred from homology"/>
<dbReference type="RefSeq" id="WP_152756721.1">
    <property type="nucleotide sequence ID" value="NZ_WHLY01000002.1"/>
</dbReference>
<comment type="similarity">
    <text evidence="2">Belongs to the isochorismate synthase family.</text>
</comment>
<evidence type="ECO:0000313" key="8">
    <source>
        <dbReference type="Proteomes" id="UP000479293"/>
    </source>
</evidence>
<comment type="catalytic activity">
    <reaction evidence="1">
        <text>chorismate = isochorismate</text>
        <dbReference type="Rhea" id="RHEA:18985"/>
        <dbReference type="ChEBI" id="CHEBI:29748"/>
        <dbReference type="ChEBI" id="CHEBI:29780"/>
        <dbReference type="EC" id="5.4.4.2"/>
    </reaction>
</comment>
<dbReference type="SUPFAM" id="SSF56322">
    <property type="entry name" value="ADC synthase"/>
    <property type="match status" value="1"/>
</dbReference>
<sequence length="410" mass="45475">MLEIHSVPEIGIPTYQAESLWSAALALGFPAAVWRLPNRNEINLLISLGGDTQRKKTDLETLLASFVVHPFRESEDSYVLEGDLIFTYSENSVLKNVVNKLGDEHPTVKVLFDQVTRSNPVSERDTLVRPASDPRQVQESDESEHFKALVAEAVAAIKAGEFAKIVLSRTKKKSYSADFQPYQAFNRLQGTYPSAFVSLVSLPERNELWLGASPETLVSVDANAIFRTTSLAGTQAALDAEGVLIPAGEVRWGQKEIQEQALVSRYIVECFKKIRLREYYESGPKTVRAGNLYHLRTDFEVHTAALNFPELGTVMLELLHPTSAVCGTPKEAALRFIEAAEGYDRSLYSGYLGPVNVDQESALFVNLRTVRLSEGEATLYAGAGITEDSDPQREWEETEMKCQTLLAVLT</sequence>
<dbReference type="InterPro" id="IPR004561">
    <property type="entry name" value="IsoChor_synthase"/>
</dbReference>
<dbReference type="EMBL" id="WHLY01000002">
    <property type="protein sequence ID" value="MPR32339.1"/>
    <property type="molecule type" value="Genomic_DNA"/>
</dbReference>
<dbReference type="PANTHER" id="PTHR42839">
    <property type="entry name" value="ISOCHORISMATE SYNTHASE ENTC"/>
    <property type="match status" value="1"/>
</dbReference>
<protein>
    <recommendedName>
        <fullName evidence="3">isochorismate synthase</fullName>
        <ecNumber evidence="3">5.4.4.2</ecNumber>
    </recommendedName>
    <alternativeName>
        <fullName evidence="5">Isochorismate mutase</fullName>
    </alternativeName>
</protein>
<feature type="domain" description="Chorismate-utilising enzyme C-terminal" evidence="6">
    <location>
        <begin position="143"/>
        <end position="401"/>
    </location>
</feature>
<evidence type="ECO:0000256" key="1">
    <source>
        <dbReference type="ARBA" id="ARBA00000799"/>
    </source>
</evidence>
<organism evidence="7 8">
    <name type="scientific">Salmonirosea aquatica</name>
    <dbReference type="NCBI Taxonomy" id="2654236"/>
    <lineage>
        <taxon>Bacteria</taxon>
        <taxon>Pseudomonadati</taxon>
        <taxon>Bacteroidota</taxon>
        <taxon>Cytophagia</taxon>
        <taxon>Cytophagales</taxon>
        <taxon>Spirosomataceae</taxon>
        <taxon>Salmonirosea</taxon>
    </lineage>
</organism>
<reference evidence="7 8" key="1">
    <citation type="submission" date="2019-10" db="EMBL/GenBank/DDBJ databases">
        <title>Draft Genome Sequence of Cytophagaceae sp. SJW1-29.</title>
        <authorList>
            <person name="Choi A."/>
        </authorList>
    </citation>
    <scope>NUCLEOTIDE SEQUENCE [LARGE SCALE GENOMIC DNA]</scope>
    <source>
        <strain evidence="7 8">SJW1-29</strain>
    </source>
</reference>
<dbReference type="InterPro" id="IPR015890">
    <property type="entry name" value="Chorismate_C"/>
</dbReference>
<accession>A0A7C9BMT8</accession>
<dbReference type="Proteomes" id="UP000479293">
    <property type="component" value="Unassembled WGS sequence"/>
</dbReference>
<dbReference type="PANTHER" id="PTHR42839:SF2">
    <property type="entry name" value="ISOCHORISMATE SYNTHASE ENTC"/>
    <property type="match status" value="1"/>
</dbReference>
<dbReference type="Pfam" id="PF00425">
    <property type="entry name" value="Chorismate_bind"/>
    <property type="match status" value="1"/>
</dbReference>
<keyword evidence="8" id="KW-1185">Reference proteome</keyword>
<gene>
    <name evidence="7" type="ORF">GBK04_02995</name>
</gene>
<evidence type="ECO:0000256" key="2">
    <source>
        <dbReference type="ARBA" id="ARBA00005297"/>
    </source>
</evidence>
<evidence type="ECO:0000259" key="6">
    <source>
        <dbReference type="Pfam" id="PF00425"/>
    </source>
</evidence>
<comment type="caution">
    <text evidence="7">The sequence shown here is derived from an EMBL/GenBank/DDBJ whole genome shotgun (WGS) entry which is preliminary data.</text>
</comment>
<dbReference type="NCBIfam" id="TIGR00543">
    <property type="entry name" value="isochor_syn"/>
    <property type="match status" value="1"/>
</dbReference>
<dbReference type="GO" id="GO:0008909">
    <property type="term" value="F:isochorismate synthase activity"/>
    <property type="evidence" value="ECO:0007669"/>
    <property type="project" value="UniProtKB-EC"/>
</dbReference>
<dbReference type="InterPro" id="IPR005801">
    <property type="entry name" value="ADC_synthase"/>
</dbReference>
<dbReference type="EC" id="5.4.4.2" evidence="3"/>
<keyword evidence="4 7" id="KW-0413">Isomerase</keyword>
<evidence type="ECO:0000256" key="3">
    <source>
        <dbReference type="ARBA" id="ARBA00012824"/>
    </source>
</evidence>
<evidence type="ECO:0000256" key="5">
    <source>
        <dbReference type="ARBA" id="ARBA00041564"/>
    </source>
</evidence>
<dbReference type="Gene3D" id="3.60.120.10">
    <property type="entry name" value="Anthranilate synthase"/>
    <property type="match status" value="1"/>
</dbReference>
<evidence type="ECO:0000256" key="4">
    <source>
        <dbReference type="ARBA" id="ARBA00023235"/>
    </source>
</evidence>
<name>A0A7C9BMT8_9BACT</name>
<dbReference type="AlphaFoldDB" id="A0A7C9BMT8"/>